<feature type="region of interest" description="Disordered" evidence="1">
    <location>
        <begin position="85"/>
        <end position="105"/>
    </location>
</feature>
<reference evidence="2" key="1">
    <citation type="submission" date="2018-04" db="EMBL/GenBank/DDBJ databases">
        <title>Transcriptome of Schizaphis graminum biotype I.</title>
        <authorList>
            <person name="Scully E.D."/>
            <person name="Geib S.M."/>
            <person name="Palmer N.A."/>
            <person name="Koch K."/>
            <person name="Bradshaw J."/>
            <person name="Heng-Moss T."/>
            <person name="Sarath G."/>
        </authorList>
    </citation>
    <scope>NUCLEOTIDE SEQUENCE</scope>
</reference>
<feature type="compositionally biased region" description="Low complexity" evidence="1">
    <location>
        <begin position="89"/>
        <end position="98"/>
    </location>
</feature>
<sequence length="130" mass="15172">MTNRSDSRVFSDASNFQSELEEYFLLLKNTVNDQNVRKCQGENDSFYMFKNCFNKRRYPGSNYDPKNAHITVNKKTIANIYKHIDNSSDESSGSESDSYMPPKKKRKKNVLHCISVNICLRRIHNIVKLI</sequence>
<protein>
    <submittedName>
        <fullName evidence="2">Uncharacterized protein</fullName>
    </submittedName>
</protein>
<proteinExistence type="predicted"/>
<dbReference type="EMBL" id="GGMR01009802">
    <property type="protein sequence ID" value="MBY22421.1"/>
    <property type="molecule type" value="Transcribed_RNA"/>
</dbReference>
<evidence type="ECO:0000256" key="1">
    <source>
        <dbReference type="SAM" id="MobiDB-lite"/>
    </source>
</evidence>
<dbReference type="AlphaFoldDB" id="A0A2S2NYW3"/>
<gene>
    <name evidence="2" type="ORF">g.87194</name>
</gene>
<name>A0A2S2NYW3_SCHGA</name>
<accession>A0A2S2NYW3</accession>
<evidence type="ECO:0000313" key="2">
    <source>
        <dbReference type="EMBL" id="MBY22421.1"/>
    </source>
</evidence>
<organism evidence="2">
    <name type="scientific">Schizaphis graminum</name>
    <name type="common">Green bug aphid</name>
    <dbReference type="NCBI Taxonomy" id="13262"/>
    <lineage>
        <taxon>Eukaryota</taxon>
        <taxon>Metazoa</taxon>
        <taxon>Ecdysozoa</taxon>
        <taxon>Arthropoda</taxon>
        <taxon>Hexapoda</taxon>
        <taxon>Insecta</taxon>
        <taxon>Pterygota</taxon>
        <taxon>Neoptera</taxon>
        <taxon>Paraneoptera</taxon>
        <taxon>Hemiptera</taxon>
        <taxon>Sternorrhyncha</taxon>
        <taxon>Aphidomorpha</taxon>
        <taxon>Aphidoidea</taxon>
        <taxon>Aphididae</taxon>
        <taxon>Aphidini</taxon>
        <taxon>Schizaphis</taxon>
    </lineage>
</organism>